<comment type="subcellular location">
    <subcellularLocation>
        <location evidence="1">Nucleus</location>
    </subcellularLocation>
</comment>
<keyword evidence="3" id="KW-0540">Nuclease</keyword>
<dbReference type="InterPro" id="IPR012337">
    <property type="entry name" value="RNaseH-like_sf"/>
</dbReference>
<evidence type="ECO:0000256" key="7">
    <source>
        <dbReference type="SAM" id="MobiDB-lite"/>
    </source>
</evidence>
<dbReference type="GO" id="GO:0004527">
    <property type="term" value="F:exonuclease activity"/>
    <property type="evidence" value="ECO:0007669"/>
    <property type="project" value="UniProtKB-KW"/>
</dbReference>
<accession>A0AAG5D7N0</accession>
<name>A0AAG5D7N0_ANOAO</name>
<evidence type="ECO:0000256" key="6">
    <source>
        <dbReference type="ARBA" id="ARBA00023242"/>
    </source>
</evidence>
<reference evidence="9" key="1">
    <citation type="submission" date="2024-04" db="UniProtKB">
        <authorList>
            <consortium name="EnsemblMetazoa"/>
        </authorList>
    </citation>
    <scope>IDENTIFICATION</scope>
    <source>
        <strain evidence="9">EBRO</strain>
    </source>
</reference>
<feature type="region of interest" description="Disordered" evidence="7">
    <location>
        <begin position="118"/>
        <end position="162"/>
    </location>
</feature>
<keyword evidence="10" id="KW-1185">Reference proteome</keyword>
<feature type="region of interest" description="Disordered" evidence="7">
    <location>
        <begin position="1"/>
        <end position="30"/>
    </location>
</feature>
<dbReference type="SUPFAM" id="SSF53098">
    <property type="entry name" value="Ribonuclease H-like"/>
    <property type="match status" value="1"/>
</dbReference>
<evidence type="ECO:0000256" key="2">
    <source>
        <dbReference type="ARBA" id="ARBA00006357"/>
    </source>
</evidence>
<comment type="similarity">
    <text evidence="2">Belongs to the REXO1/REXO3 family.</text>
</comment>
<dbReference type="AlphaFoldDB" id="A0AAG5D7N0"/>
<dbReference type="SMART" id="SM00479">
    <property type="entry name" value="EXOIII"/>
    <property type="match status" value="1"/>
</dbReference>
<dbReference type="CDD" id="cd06145">
    <property type="entry name" value="REX1_like"/>
    <property type="match status" value="1"/>
</dbReference>
<feature type="compositionally biased region" description="Basic and acidic residues" evidence="7">
    <location>
        <begin position="118"/>
        <end position="130"/>
    </location>
</feature>
<dbReference type="EnsemblMetazoa" id="ENSAATROPT007686">
    <property type="protein sequence ID" value="ENSAATROPP006895"/>
    <property type="gene ID" value="ENSAATROPG006263"/>
</dbReference>
<keyword evidence="6" id="KW-0539">Nucleus</keyword>
<dbReference type="PANTHER" id="PTHR12801:SF82">
    <property type="entry name" value="RNA EXONUCLEASE 5"/>
    <property type="match status" value="1"/>
</dbReference>
<dbReference type="Pfam" id="PF00929">
    <property type="entry name" value="RNase_T"/>
    <property type="match status" value="1"/>
</dbReference>
<dbReference type="InterPro" id="IPR036397">
    <property type="entry name" value="RNaseH_sf"/>
</dbReference>
<evidence type="ECO:0000259" key="8">
    <source>
        <dbReference type="SMART" id="SM00479"/>
    </source>
</evidence>
<dbReference type="InterPro" id="IPR013520">
    <property type="entry name" value="Ribonucl_H"/>
</dbReference>
<evidence type="ECO:0000256" key="5">
    <source>
        <dbReference type="ARBA" id="ARBA00022839"/>
    </source>
</evidence>
<dbReference type="Proteomes" id="UP000075880">
    <property type="component" value="Unassembled WGS sequence"/>
</dbReference>
<keyword evidence="4" id="KW-0378">Hydrolase</keyword>
<evidence type="ECO:0000256" key="4">
    <source>
        <dbReference type="ARBA" id="ARBA00022801"/>
    </source>
</evidence>
<organism evidence="9 10">
    <name type="scientific">Anopheles atroparvus</name>
    <name type="common">European mosquito</name>
    <dbReference type="NCBI Taxonomy" id="41427"/>
    <lineage>
        <taxon>Eukaryota</taxon>
        <taxon>Metazoa</taxon>
        <taxon>Ecdysozoa</taxon>
        <taxon>Arthropoda</taxon>
        <taxon>Hexapoda</taxon>
        <taxon>Insecta</taxon>
        <taxon>Pterygota</taxon>
        <taxon>Neoptera</taxon>
        <taxon>Endopterygota</taxon>
        <taxon>Diptera</taxon>
        <taxon>Nematocera</taxon>
        <taxon>Culicoidea</taxon>
        <taxon>Culicidae</taxon>
        <taxon>Anophelinae</taxon>
        <taxon>Anopheles</taxon>
    </lineage>
</organism>
<dbReference type="PANTHER" id="PTHR12801">
    <property type="entry name" value="RNA EXONUCLEASE REXO1 / RECO3 FAMILY MEMBER-RELATED"/>
    <property type="match status" value="1"/>
</dbReference>
<sequence>MCFPSFDPNSQMLQGPNGDEQRSILRAPFEPTSESYGKVVKSKKELRQERKKRKLLALSAVMMLNDQEGIGKYTQNVQSLAACDQSQQQAVSSPDSSTTASEAQLRTILANNRTAFDIAEHAKDTDRSEEGPLAAKRRKAEKETPDQKASSAVEEKQTATSLNSQEEYRALKAYVNQKKSMRYSPRIILKPCGQDALLDRPLDGDRIPLLLDDIQALLMYALLRTASPLVPRWAAIQKSTKLTHTVVLVVEGFSCEDYVGFREHMPACSKSDGIFGPEHTLQVVCPTRLLVEEMACVPLSDTHKDILVAEYGSLEAAMQVCKDQMLVRRSIFRNIGLPASVLNDDVDYGPLDLPESDKFPRTQLLLSPIQMINEGYPLPLTGTLQSRYKHYVTTSDFYLPVTPRSPMFGLDCEMCGIAGNKSVLTRVSIVNEAGTIIYDELVKPKQKIVDYRFEFSGISKEMLDNVTKRLEDVQQEIRKLLPRDAILVGQSLNCDLDALQMLHPYVIDSSIVFNITGNASHKAKLRLLAKQFLHKDIQCSTDGHNPIEDCMASLALVQLKLSKSIYYGDQWLQDRSNYHRFLQAGSRVGIANISSEPDSHADGGVPKQNQEITSTLFAHAKKRNKRSAIVTNDPDEELSSFEAYFGHTIHAQSAAQGSQEWLSFHQMSTADETIRKATADCLLYDFNLAYVKLPQAMEHSDDAEDNRKEALAQQIDGWVQQMHRSMSLNGLFVVLLVGHEVQAGKANRMAVAMVQTKK</sequence>
<dbReference type="GO" id="GO:0005634">
    <property type="term" value="C:nucleus"/>
    <property type="evidence" value="ECO:0007669"/>
    <property type="project" value="UniProtKB-SubCell"/>
</dbReference>
<evidence type="ECO:0000313" key="10">
    <source>
        <dbReference type="Proteomes" id="UP000075880"/>
    </source>
</evidence>
<feature type="domain" description="Exonuclease" evidence="8">
    <location>
        <begin position="406"/>
        <end position="566"/>
    </location>
</feature>
<protein>
    <recommendedName>
        <fullName evidence="8">Exonuclease domain-containing protein</fullName>
    </recommendedName>
</protein>
<evidence type="ECO:0000313" key="9">
    <source>
        <dbReference type="EnsemblMetazoa" id="ENSAATROPP006895"/>
    </source>
</evidence>
<dbReference type="GO" id="GO:0003676">
    <property type="term" value="F:nucleic acid binding"/>
    <property type="evidence" value="ECO:0007669"/>
    <property type="project" value="InterPro"/>
</dbReference>
<dbReference type="InterPro" id="IPR047021">
    <property type="entry name" value="REXO1/3/4-like"/>
</dbReference>
<evidence type="ECO:0000256" key="1">
    <source>
        <dbReference type="ARBA" id="ARBA00004123"/>
    </source>
</evidence>
<dbReference type="Gene3D" id="3.30.420.10">
    <property type="entry name" value="Ribonuclease H-like superfamily/Ribonuclease H"/>
    <property type="match status" value="1"/>
</dbReference>
<dbReference type="InterPro" id="IPR034922">
    <property type="entry name" value="REX1-like_exo"/>
</dbReference>
<evidence type="ECO:0000256" key="3">
    <source>
        <dbReference type="ARBA" id="ARBA00022722"/>
    </source>
</evidence>
<dbReference type="FunFam" id="3.30.420.10:FF:000019">
    <property type="entry name" value="RNA exonuclease NEF-sp"/>
    <property type="match status" value="1"/>
</dbReference>
<proteinExistence type="inferred from homology"/>
<keyword evidence="5" id="KW-0269">Exonuclease</keyword>